<dbReference type="Proteomes" id="UP000295058">
    <property type="component" value="Unassembled WGS sequence"/>
</dbReference>
<dbReference type="Gene3D" id="3.40.50.1000">
    <property type="entry name" value="HAD superfamily/HAD-like"/>
    <property type="match status" value="2"/>
</dbReference>
<comment type="caution">
    <text evidence="1">The sequence shown here is derived from an EMBL/GenBank/DDBJ whole genome shotgun (WGS) entry which is preliminary data.</text>
</comment>
<dbReference type="RefSeq" id="WP_094278912.1">
    <property type="nucleotide sequence ID" value="NZ_NQJF01000010.1"/>
</dbReference>
<dbReference type="PANTHER" id="PTHR10000">
    <property type="entry name" value="PHOSPHOSERINE PHOSPHATASE"/>
    <property type="match status" value="1"/>
</dbReference>
<dbReference type="InterPro" id="IPR036412">
    <property type="entry name" value="HAD-like_sf"/>
</dbReference>
<accession>A0A235CFW8</accession>
<dbReference type="AlphaFoldDB" id="A0A235CFW8"/>
<dbReference type="SUPFAM" id="SSF56784">
    <property type="entry name" value="HAD-like"/>
    <property type="match status" value="1"/>
</dbReference>
<dbReference type="GO" id="GO:0005829">
    <property type="term" value="C:cytosol"/>
    <property type="evidence" value="ECO:0007669"/>
    <property type="project" value="TreeGrafter"/>
</dbReference>
<evidence type="ECO:0000313" key="3">
    <source>
        <dbReference type="Proteomes" id="UP000243640"/>
    </source>
</evidence>
<dbReference type="GO" id="GO:0000287">
    <property type="term" value="F:magnesium ion binding"/>
    <property type="evidence" value="ECO:0007669"/>
    <property type="project" value="TreeGrafter"/>
</dbReference>
<dbReference type="OrthoDB" id="5292903at2"/>
<dbReference type="NCBIfam" id="TIGR01484">
    <property type="entry name" value="HAD-SF-IIB"/>
    <property type="match status" value="1"/>
</dbReference>
<dbReference type="Pfam" id="PF08282">
    <property type="entry name" value="Hydrolase_3"/>
    <property type="match status" value="1"/>
</dbReference>
<evidence type="ECO:0000313" key="4">
    <source>
        <dbReference type="Proteomes" id="UP000295058"/>
    </source>
</evidence>
<dbReference type="EMBL" id="SODO01000008">
    <property type="protein sequence ID" value="TDW58494.1"/>
    <property type="molecule type" value="Genomic_DNA"/>
</dbReference>
<dbReference type="Proteomes" id="UP000243640">
    <property type="component" value="Unassembled WGS sequence"/>
</dbReference>
<evidence type="ECO:0000313" key="1">
    <source>
        <dbReference type="EMBL" id="OYD23356.1"/>
    </source>
</evidence>
<dbReference type="InterPro" id="IPR006379">
    <property type="entry name" value="HAD-SF_hydro_IIB"/>
</dbReference>
<reference evidence="2 4" key="2">
    <citation type="submission" date="2019-03" db="EMBL/GenBank/DDBJ databases">
        <title>Genomic Encyclopedia of Archaeal and Bacterial Type Strains, Phase II (KMG-II): from individual species to whole genera.</title>
        <authorList>
            <person name="Goeker M."/>
        </authorList>
    </citation>
    <scope>NUCLEOTIDE SEQUENCE [LARGE SCALE GENOMIC DNA]</scope>
    <source>
        <strain evidence="2 4">DSM 15594</strain>
    </source>
</reference>
<dbReference type="EMBL" id="NQJF01000010">
    <property type="protein sequence ID" value="OYD23356.1"/>
    <property type="molecule type" value="Genomic_DNA"/>
</dbReference>
<sequence length="275" mass="29956">MKPINQLSPARAGAIRYILTDVDDTLSYRGQLLPRTLQALYDLRAAGITVVPITGACAGWCDALVRLLPVNTVIGEGGGFRFQLDGQRLSTEYWLPDERRHQQREQLAAAVNAALTAVPRAMLAADQSLRLTDMAIDIGQAVTLSTDEVSALCAELDRHEVNYATSSIHLNVWSGDHNKWRAAERYFTARLGLTPEQIQAQVLCIGDSANDEPMFRALPLSVGVANIIHSLPWLATLPSYQTEEEGGKGFAEMAEHLLEARGEVTSGVMVSESTA</sequence>
<evidence type="ECO:0000313" key="2">
    <source>
        <dbReference type="EMBL" id="TDW58494.1"/>
    </source>
</evidence>
<dbReference type="GO" id="GO:0016791">
    <property type="term" value="F:phosphatase activity"/>
    <property type="evidence" value="ECO:0007669"/>
    <property type="project" value="TreeGrafter"/>
</dbReference>
<gene>
    <name evidence="1" type="ORF">B6S09_12920</name>
    <name evidence="2" type="ORF">LY04_02270</name>
</gene>
<reference evidence="1 3" key="1">
    <citation type="submission" date="2017-08" db="EMBL/GenBank/DDBJ databases">
        <title>Draft Genome Sequence of the Marine Bacterium Oceanimonas baumannii ATCC 700832.</title>
        <authorList>
            <person name="Mcclelland W.D."/>
            <person name="Brennan M.A."/>
            <person name="Trachtenberg A.M."/>
            <person name="Maclea K.S."/>
        </authorList>
    </citation>
    <scope>NUCLEOTIDE SEQUENCE [LARGE SCALE GENOMIC DNA]</scope>
    <source>
        <strain evidence="1 3">ATCC 700832</strain>
    </source>
</reference>
<dbReference type="PANTHER" id="PTHR10000:SF8">
    <property type="entry name" value="HAD SUPERFAMILY HYDROLASE-LIKE, TYPE 3"/>
    <property type="match status" value="1"/>
</dbReference>
<protein>
    <recommendedName>
        <fullName evidence="5">Haloacid dehalogenase</fullName>
    </recommendedName>
</protein>
<organism evidence="1 3">
    <name type="scientific">Oceanimonas baumannii</name>
    <dbReference type="NCBI Taxonomy" id="129578"/>
    <lineage>
        <taxon>Bacteria</taxon>
        <taxon>Pseudomonadati</taxon>
        <taxon>Pseudomonadota</taxon>
        <taxon>Gammaproteobacteria</taxon>
        <taxon>Aeromonadales</taxon>
        <taxon>Aeromonadaceae</taxon>
        <taxon>Oceanimonas</taxon>
    </lineage>
</organism>
<proteinExistence type="predicted"/>
<evidence type="ECO:0008006" key="5">
    <source>
        <dbReference type="Google" id="ProtNLM"/>
    </source>
</evidence>
<name>A0A235CFW8_9GAMM</name>
<keyword evidence="4" id="KW-1185">Reference proteome</keyword>
<dbReference type="InterPro" id="IPR023214">
    <property type="entry name" value="HAD_sf"/>
</dbReference>